<keyword evidence="6 7" id="KW-0472">Membrane</keyword>
<sequence>MSGGLRLAIPSGRWVLLATILGSALAGIDATVVNVALPAIGDSLGAGFTGLQWTVTAYALTLASFILLGGTLGDLFGRRRVFLLGVVWFAVASLVCGLSVDVTMLIAARAVQGVGAALLTPGSLSILQAGFERADRARAIGAWSGLGGVATAVGPLLGGWLVDVASWRWVFLINVPLAALVVLVALRHVPESRDATVEGQHVDWLGGVTGAVALGSLSYALIEGGRALLPALGVAVVAGAAFALRERTAAYPVLPLRVFASAQFSAVNAVTFVVYGGIGLLFFLLVVQLQVSAGFGPVEAGVASLPVTVLMLLLSPRSGALAARIGPRVQMTVGPALAAVGLLLLSRVGPGASYAVDVLPGVVVFGAGLSALVAPLTAAALAAAPAEHAGMASGVNNAVARTGQLLAVAAVPALVGLSGAGYADPSVFTPGYRHALWIAAGAVALGGVVAALFVRNDVLEDDEVPPSAGA</sequence>
<reference evidence="9" key="2">
    <citation type="submission" date="2020-09" db="EMBL/GenBank/DDBJ databases">
        <authorList>
            <person name="Sun Q."/>
            <person name="Zhou Y."/>
        </authorList>
    </citation>
    <scope>NUCLEOTIDE SEQUENCE</scope>
    <source>
        <strain evidence="9">CGMCC 1.16067</strain>
    </source>
</reference>
<keyword evidence="5 7" id="KW-1133">Transmembrane helix</keyword>
<keyword evidence="4 7" id="KW-0812">Transmembrane</keyword>
<dbReference type="GO" id="GO:0022857">
    <property type="term" value="F:transmembrane transporter activity"/>
    <property type="evidence" value="ECO:0007669"/>
    <property type="project" value="InterPro"/>
</dbReference>
<feature type="transmembrane region" description="Helical" evidence="7">
    <location>
        <begin position="405"/>
        <end position="423"/>
    </location>
</feature>
<evidence type="ECO:0000256" key="7">
    <source>
        <dbReference type="SAM" id="Phobius"/>
    </source>
</evidence>
<keyword evidence="10" id="KW-1185">Reference proteome</keyword>
<evidence type="ECO:0000256" key="4">
    <source>
        <dbReference type="ARBA" id="ARBA00022692"/>
    </source>
</evidence>
<feature type="transmembrane region" description="Helical" evidence="7">
    <location>
        <begin position="227"/>
        <end position="244"/>
    </location>
</feature>
<dbReference type="EMBL" id="BMKQ01000001">
    <property type="protein sequence ID" value="GGF37673.1"/>
    <property type="molecule type" value="Genomic_DNA"/>
</dbReference>
<dbReference type="InterPro" id="IPR036259">
    <property type="entry name" value="MFS_trans_sf"/>
</dbReference>
<evidence type="ECO:0000256" key="5">
    <source>
        <dbReference type="ARBA" id="ARBA00022989"/>
    </source>
</evidence>
<feature type="transmembrane region" description="Helical" evidence="7">
    <location>
        <begin position="167"/>
        <end position="189"/>
    </location>
</feature>
<evidence type="ECO:0000259" key="8">
    <source>
        <dbReference type="PROSITE" id="PS50850"/>
    </source>
</evidence>
<evidence type="ECO:0000256" key="1">
    <source>
        <dbReference type="ARBA" id="ARBA00004651"/>
    </source>
</evidence>
<feature type="transmembrane region" description="Helical" evidence="7">
    <location>
        <begin position="139"/>
        <end position="161"/>
    </location>
</feature>
<evidence type="ECO:0000313" key="10">
    <source>
        <dbReference type="Proteomes" id="UP000649179"/>
    </source>
</evidence>
<dbReference type="InterPro" id="IPR001958">
    <property type="entry name" value="Tet-R_TetA/multi-R_MdtG-like"/>
</dbReference>
<feature type="transmembrane region" description="Helical" evidence="7">
    <location>
        <begin position="362"/>
        <end position="384"/>
    </location>
</feature>
<evidence type="ECO:0000256" key="2">
    <source>
        <dbReference type="ARBA" id="ARBA00022448"/>
    </source>
</evidence>
<dbReference type="InterPro" id="IPR020846">
    <property type="entry name" value="MFS_dom"/>
</dbReference>
<dbReference type="PROSITE" id="PS50850">
    <property type="entry name" value="MFS"/>
    <property type="match status" value="1"/>
</dbReference>
<reference evidence="9" key="1">
    <citation type="journal article" date="2014" name="Int. J. Syst. Evol. Microbiol.">
        <title>Complete genome sequence of Corynebacterium casei LMG S-19264T (=DSM 44701T), isolated from a smear-ripened cheese.</title>
        <authorList>
            <consortium name="US DOE Joint Genome Institute (JGI-PGF)"/>
            <person name="Walter F."/>
            <person name="Albersmeier A."/>
            <person name="Kalinowski J."/>
            <person name="Ruckert C."/>
        </authorList>
    </citation>
    <scope>NUCLEOTIDE SEQUENCE</scope>
    <source>
        <strain evidence="9">CGMCC 1.16067</strain>
    </source>
</reference>
<feature type="transmembrane region" description="Helical" evidence="7">
    <location>
        <begin position="201"/>
        <end position="221"/>
    </location>
</feature>
<dbReference type="PANTHER" id="PTHR42718:SF42">
    <property type="entry name" value="EXPORT PROTEIN"/>
    <property type="match status" value="1"/>
</dbReference>
<dbReference type="AlphaFoldDB" id="A0A917BFJ3"/>
<dbReference type="Gene3D" id="1.20.1250.20">
    <property type="entry name" value="MFS general substrate transporter like domains"/>
    <property type="match status" value="1"/>
</dbReference>
<name>A0A917BFJ3_9ACTN</name>
<evidence type="ECO:0000313" key="9">
    <source>
        <dbReference type="EMBL" id="GGF37673.1"/>
    </source>
</evidence>
<dbReference type="CDD" id="cd17321">
    <property type="entry name" value="MFS_MMR_MDR_like"/>
    <property type="match status" value="1"/>
</dbReference>
<accession>A0A917BFJ3</accession>
<protein>
    <submittedName>
        <fullName evidence="9">MFS transporter</fullName>
    </submittedName>
</protein>
<keyword evidence="3" id="KW-1003">Cell membrane</keyword>
<feature type="transmembrane region" description="Helical" evidence="7">
    <location>
        <begin position="265"/>
        <end position="287"/>
    </location>
</feature>
<comment type="subcellular location">
    <subcellularLocation>
        <location evidence="1">Cell membrane</location>
        <topology evidence="1">Multi-pass membrane protein</topology>
    </subcellularLocation>
</comment>
<dbReference type="Proteomes" id="UP000649179">
    <property type="component" value="Unassembled WGS sequence"/>
</dbReference>
<feature type="transmembrane region" description="Helical" evidence="7">
    <location>
        <begin position="81"/>
        <end position="100"/>
    </location>
</feature>
<evidence type="ECO:0000256" key="3">
    <source>
        <dbReference type="ARBA" id="ARBA00022475"/>
    </source>
</evidence>
<gene>
    <name evidence="9" type="ORF">GCM10011519_09040</name>
</gene>
<keyword evidence="2" id="KW-0813">Transport</keyword>
<dbReference type="Gene3D" id="1.20.1720.10">
    <property type="entry name" value="Multidrug resistance protein D"/>
    <property type="match status" value="1"/>
</dbReference>
<dbReference type="InterPro" id="IPR011701">
    <property type="entry name" value="MFS"/>
</dbReference>
<feature type="transmembrane region" description="Helical" evidence="7">
    <location>
        <begin position="335"/>
        <end position="356"/>
    </location>
</feature>
<dbReference type="PRINTS" id="PR01035">
    <property type="entry name" value="TCRTETA"/>
</dbReference>
<dbReference type="InterPro" id="IPR004638">
    <property type="entry name" value="EmrB-like"/>
</dbReference>
<dbReference type="SUPFAM" id="SSF103473">
    <property type="entry name" value="MFS general substrate transporter"/>
    <property type="match status" value="1"/>
</dbReference>
<feature type="transmembrane region" description="Helical" evidence="7">
    <location>
        <begin position="435"/>
        <end position="454"/>
    </location>
</feature>
<feature type="domain" description="Major facilitator superfamily (MFS) profile" evidence="8">
    <location>
        <begin position="15"/>
        <end position="458"/>
    </location>
</feature>
<comment type="caution">
    <text evidence="9">The sequence shown here is derived from an EMBL/GenBank/DDBJ whole genome shotgun (WGS) entry which is preliminary data.</text>
</comment>
<feature type="transmembrane region" description="Helical" evidence="7">
    <location>
        <begin position="50"/>
        <end position="69"/>
    </location>
</feature>
<feature type="transmembrane region" description="Helical" evidence="7">
    <location>
        <begin position="106"/>
        <end position="127"/>
    </location>
</feature>
<dbReference type="PANTHER" id="PTHR42718">
    <property type="entry name" value="MAJOR FACILITATOR SUPERFAMILY MULTIDRUG TRANSPORTER MFSC"/>
    <property type="match status" value="1"/>
</dbReference>
<evidence type="ECO:0000256" key="6">
    <source>
        <dbReference type="ARBA" id="ARBA00023136"/>
    </source>
</evidence>
<proteinExistence type="predicted"/>
<feature type="transmembrane region" description="Helical" evidence="7">
    <location>
        <begin position="293"/>
        <end position="314"/>
    </location>
</feature>
<dbReference type="RefSeq" id="WP_188778615.1">
    <property type="nucleotide sequence ID" value="NZ_BMKQ01000001.1"/>
</dbReference>
<dbReference type="Pfam" id="PF07690">
    <property type="entry name" value="MFS_1"/>
    <property type="match status" value="1"/>
</dbReference>
<organism evidence="9 10">
    <name type="scientific">Marmoricola endophyticus</name>
    <dbReference type="NCBI Taxonomy" id="2040280"/>
    <lineage>
        <taxon>Bacteria</taxon>
        <taxon>Bacillati</taxon>
        <taxon>Actinomycetota</taxon>
        <taxon>Actinomycetes</taxon>
        <taxon>Propionibacteriales</taxon>
        <taxon>Nocardioidaceae</taxon>
        <taxon>Marmoricola</taxon>
    </lineage>
</organism>
<dbReference type="GO" id="GO:0005886">
    <property type="term" value="C:plasma membrane"/>
    <property type="evidence" value="ECO:0007669"/>
    <property type="project" value="UniProtKB-SubCell"/>
</dbReference>
<dbReference type="NCBIfam" id="TIGR00711">
    <property type="entry name" value="efflux_EmrB"/>
    <property type="match status" value="1"/>
</dbReference>